<protein>
    <recommendedName>
        <fullName evidence="3">Viral A-type inclusion protein</fullName>
    </recommendedName>
</protein>
<dbReference type="RefSeq" id="WP_188626669.1">
    <property type="nucleotide sequence ID" value="NZ_BMIL01000006.1"/>
</dbReference>
<proteinExistence type="predicted"/>
<organism evidence="1 2">
    <name type="scientific">Pedobacter quisquiliarum</name>
    <dbReference type="NCBI Taxonomy" id="1834438"/>
    <lineage>
        <taxon>Bacteria</taxon>
        <taxon>Pseudomonadati</taxon>
        <taxon>Bacteroidota</taxon>
        <taxon>Sphingobacteriia</taxon>
        <taxon>Sphingobacteriales</taxon>
        <taxon>Sphingobacteriaceae</taxon>
        <taxon>Pedobacter</taxon>
    </lineage>
</organism>
<evidence type="ECO:0000313" key="1">
    <source>
        <dbReference type="EMBL" id="GGC65671.1"/>
    </source>
</evidence>
<gene>
    <name evidence="1" type="ORF">GCM10011387_19080</name>
</gene>
<evidence type="ECO:0008006" key="3">
    <source>
        <dbReference type="Google" id="ProtNLM"/>
    </source>
</evidence>
<accession>A0A916U9W4</accession>
<keyword evidence="2" id="KW-1185">Reference proteome</keyword>
<evidence type="ECO:0000313" key="2">
    <source>
        <dbReference type="Proteomes" id="UP000651668"/>
    </source>
</evidence>
<reference evidence="1" key="1">
    <citation type="journal article" date="2014" name="Int. J. Syst. Evol. Microbiol.">
        <title>Complete genome sequence of Corynebacterium casei LMG S-19264T (=DSM 44701T), isolated from a smear-ripened cheese.</title>
        <authorList>
            <consortium name="US DOE Joint Genome Institute (JGI-PGF)"/>
            <person name="Walter F."/>
            <person name="Albersmeier A."/>
            <person name="Kalinowski J."/>
            <person name="Ruckert C."/>
        </authorList>
    </citation>
    <scope>NUCLEOTIDE SEQUENCE</scope>
    <source>
        <strain evidence="1">CGMCC 1.15343</strain>
    </source>
</reference>
<dbReference type="EMBL" id="BMIL01000006">
    <property type="protein sequence ID" value="GGC65671.1"/>
    <property type="molecule type" value="Genomic_DNA"/>
</dbReference>
<comment type="caution">
    <text evidence="1">The sequence shown here is derived from an EMBL/GenBank/DDBJ whole genome shotgun (WGS) entry which is preliminary data.</text>
</comment>
<reference evidence="1" key="2">
    <citation type="submission" date="2020-09" db="EMBL/GenBank/DDBJ databases">
        <authorList>
            <person name="Sun Q."/>
            <person name="Zhou Y."/>
        </authorList>
    </citation>
    <scope>NUCLEOTIDE SEQUENCE</scope>
    <source>
        <strain evidence="1">CGMCC 1.15343</strain>
    </source>
</reference>
<dbReference type="Proteomes" id="UP000651668">
    <property type="component" value="Unassembled WGS sequence"/>
</dbReference>
<sequence length="144" mass="16296">MKKIAGISMLVLAFASCKQQADYKASRDEVIKVHDVVMADQGKVVDQQLRLSEMLKNMAAVKAQNPKIDTLVEKDSIIIVRDRLNVAEEAMNTWMHEFEPDVTGKSNEEAIAYFEAEKLKIQKVDTTFKQELKSAAAYLSKFKK</sequence>
<name>A0A916U9W4_9SPHI</name>
<dbReference type="AlphaFoldDB" id="A0A916U9W4"/>
<dbReference type="PROSITE" id="PS51257">
    <property type="entry name" value="PROKAR_LIPOPROTEIN"/>
    <property type="match status" value="1"/>
</dbReference>